<evidence type="ECO:0000259" key="7">
    <source>
        <dbReference type="Pfam" id="PF04024"/>
    </source>
</evidence>
<accession>A0A0K8P9X2</accession>
<reference evidence="8" key="1">
    <citation type="journal article" date="2015" name="Genome Announc.">
        <title>Draft Genome Sequence of Anaerolineae Strain TC1, a Novel Isolate from a Methanogenic Wastewater Treatment System.</title>
        <authorList>
            <person name="Matsuura N."/>
            <person name="Tourlousse D.M."/>
            <person name="Sun L."/>
            <person name="Toyonaga M."/>
            <person name="Kuroda K."/>
            <person name="Ohashi A."/>
            <person name="Cruz R."/>
            <person name="Yamaguchi T."/>
            <person name="Sekiguchi Y."/>
        </authorList>
    </citation>
    <scope>NUCLEOTIDE SEQUENCE [LARGE SCALE GENOMIC DNA]</scope>
    <source>
        <strain evidence="8">TC1</strain>
    </source>
</reference>
<keyword evidence="3 6" id="KW-0812">Transmembrane</keyword>
<evidence type="ECO:0000256" key="2">
    <source>
        <dbReference type="ARBA" id="ARBA00022475"/>
    </source>
</evidence>
<dbReference type="OrthoDB" id="166925at2"/>
<feature type="domain" description="Phage shock protein PspC N-terminal" evidence="7">
    <location>
        <begin position="3"/>
        <end position="61"/>
    </location>
</feature>
<dbReference type="PANTHER" id="PTHR33885:SF3">
    <property type="entry name" value="PHAGE SHOCK PROTEIN C"/>
    <property type="match status" value="1"/>
</dbReference>
<organism evidence="8">
    <name type="scientific">Flexilinea flocculi</name>
    <dbReference type="NCBI Taxonomy" id="1678840"/>
    <lineage>
        <taxon>Bacteria</taxon>
        <taxon>Bacillati</taxon>
        <taxon>Chloroflexota</taxon>
        <taxon>Anaerolineae</taxon>
        <taxon>Anaerolineales</taxon>
        <taxon>Anaerolineaceae</taxon>
        <taxon>Flexilinea</taxon>
    </lineage>
</organism>
<evidence type="ECO:0000256" key="6">
    <source>
        <dbReference type="SAM" id="Phobius"/>
    </source>
</evidence>
<evidence type="ECO:0000256" key="1">
    <source>
        <dbReference type="ARBA" id="ARBA00004162"/>
    </source>
</evidence>
<dbReference type="InterPro" id="IPR007168">
    <property type="entry name" value="Phageshock_PspC_N"/>
</dbReference>
<proteinExistence type="predicted"/>
<dbReference type="AlphaFoldDB" id="A0A0K8P9X2"/>
<keyword evidence="5 6" id="KW-0472">Membrane</keyword>
<dbReference type="Pfam" id="PF04024">
    <property type="entry name" value="PspC"/>
    <property type="match status" value="1"/>
</dbReference>
<evidence type="ECO:0000313" key="9">
    <source>
        <dbReference type="Proteomes" id="UP000053370"/>
    </source>
</evidence>
<keyword evidence="9" id="KW-1185">Reference proteome</keyword>
<evidence type="ECO:0000256" key="5">
    <source>
        <dbReference type="ARBA" id="ARBA00023136"/>
    </source>
</evidence>
<gene>
    <name evidence="8" type="ORF">ATC1_11231</name>
</gene>
<keyword evidence="4 6" id="KW-1133">Transmembrane helix</keyword>
<dbReference type="STRING" id="1678840.ATC1_11231"/>
<sequence length="75" mass="8160">MKKKLYRSVKNRVVAGVCGGLGDFFEIDANLIRIGVIILSVASAFIPILIVYVACALLIPLEPEKPGDMTIDIKE</sequence>
<dbReference type="RefSeq" id="WP_062277346.1">
    <property type="nucleotide sequence ID" value="NZ_DF968179.1"/>
</dbReference>
<dbReference type="GO" id="GO:0005886">
    <property type="term" value="C:plasma membrane"/>
    <property type="evidence" value="ECO:0007669"/>
    <property type="project" value="UniProtKB-SubCell"/>
</dbReference>
<evidence type="ECO:0000256" key="4">
    <source>
        <dbReference type="ARBA" id="ARBA00022989"/>
    </source>
</evidence>
<dbReference type="InterPro" id="IPR052027">
    <property type="entry name" value="PspC"/>
</dbReference>
<feature type="transmembrane region" description="Helical" evidence="6">
    <location>
        <begin position="34"/>
        <end position="59"/>
    </location>
</feature>
<name>A0A0K8P9X2_9CHLR</name>
<dbReference type="PANTHER" id="PTHR33885">
    <property type="entry name" value="PHAGE SHOCK PROTEIN C"/>
    <property type="match status" value="1"/>
</dbReference>
<evidence type="ECO:0000313" key="8">
    <source>
        <dbReference type="EMBL" id="GAP39304.1"/>
    </source>
</evidence>
<comment type="subcellular location">
    <subcellularLocation>
        <location evidence="1">Cell membrane</location>
        <topology evidence="1">Single-pass membrane protein</topology>
    </subcellularLocation>
</comment>
<protein>
    <submittedName>
        <fullName evidence="8">Phage shock protein C (PspC) family protein</fullName>
    </submittedName>
</protein>
<dbReference type="Proteomes" id="UP000053370">
    <property type="component" value="Unassembled WGS sequence"/>
</dbReference>
<dbReference type="EMBL" id="DF968179">
    <property type="protein sequence ID" value="GAP39304.1"/>
    <property type="molecule type" value="Genomic_DNA"/>
</dbReference>
<keyword evidence="2" id="KW-1003">Cell membrane</keyword>
<evidence type="ECO:0000256" key="3">
    <source>
        <dbReference type="ARBA" id="ARBA00022692"/>
    </source>
</evidence>